<dbReference type="NCBIfam" id="TIGR01356">
    <property type="entry name" value="aroA"/>
    <property type="match status" value="1"/>
</dbReference>
<dbReference type="UniPathway" id="UPA00053">
    <property type="reaction ID" value="UER00089"/>
</dbReference>
<dbReference type="PROSITE" id="PS00104">
    <property type="entry name" value="EPSP_SYNTHASE_1"/>
    <property type="match status" value="1"/>
</dbReference>
<proteinExistence type="inferred from homology"/>
<feature type="binding site" evidence="7">
    <location>
        <position position="23"/>
    </location>
    <ligand>
        <name>phosphoenolpyruvate</name>
        <dbReference type="ChEBI" id="CHEBI:58702"/>
    </ligand>
</feature>
<dbReference type="GO" id="GO:0009423">
    <property type="term" value="P:chorismate biosynthetic process"/>
    <property type="evidence" value="ECO:0007669"/>
    <property type="project" value="UniProtKB-UniRule"/>
</dbReference>
<feature type="active site" description="Proton acceptor" evidence="7">
    <location>
        <position position="318"/>
    </location>
</feature>
<comment type="caution">
    <text evidence="7">Lacks conserved residue(s) required for the propagation of feature annotation.</text>
</comment>
<dbReference type="HAMAP" id="MF_00210">
    <property type="entry name" value="EPSP_synth"/>
    <property type="match status" value="1"/>
</dbReference>
<dbReference type="PIRSF" id="PIRSF000505">
    <property type="entry name" value="EPSPS"/>
    <property type="match status" value="1"/>
</dbReference>
<dbReference type="EC" id="2.5.1.19" evidence="7"/>
<keyword evidence="4 7" id="KW-0808">Transferase</keyword>
<dbReference type="GO" id="GO:0009073">
    <property type="term" value="P:aromatic amino acid family biosynthetic process"/>
    <property type="evidence" value="ECO:0007669"/>
    <property type="project" value="UniProtKB-KW"/>
</dbReference>
<dbReference type="PROSITE" id="PS00885">
    <property type="entry name" value="EPSP_SYNTHASE_2"/>
    <property type="match status" value="1"/>
</dbReference>
<evidence type="ECO:0000256" key="7">
    <source>
        <dbReference type="HAMAP-Rule" id="MF_00210"/>
    </source>
</evidence>
<evidence type="ECO:0000313" key="9">
    <source>
        <dbReference type="EMBL" id="GBF57906.1"/>
    </source>
</evidence>
<evidence type="ECO:0000256" key="6">
    <source>
        <dbReference type="ARBA" id="ARBA00044633"/>
    </source>
</evidence>
<gene>
    <name evidence="7 9" type="primary">aroA</name>
    <name evidence="9" type="ORF">PbB2_01576</name>
</gene>
<evidence type="ECO:0000259" key="8">
    <source>
        <dbReference type="Pfam" id="PF00275"/>
    </source>
</evidence>
<comment type="subunit">
    <text evidence="7">Monomer.</text>
</comment>
<evidence type="ECO:0000256" key="5">
    <source>
        <dbReference type="ARBA" id="ARBA00023141"/>
    </source>
</evidence>
<feature type="binding site" evidence="7">
    <location>
        <position position="175"/>
    </location>
    <ligand>
        <name>3-phosphoshikimate</name>
        <dbReference type="ChEBI" id="CHEBI:145989"/>
    </ligand>
</feature>
<feature type="binding site" evidence="7">
    <location>
        <position position="318"/>
    </location>
    <ligand>
        <name>3-phosphoshikimate</name>
        <dbReference type="ChEBI" id="CHEBI:145989"/>
    </ligand>
</feature>
<keyword evidence="7" id="KW-0963">Cytoplasm</keyword>
<feature type="binding site" evidence="7">
    <location>
        <position position="390"/>
    </location>
    <ligand>
        <name>phosphoenolpyruvate</name>
        <dbReference type="ChEBI" id="CHEBI:58702"/>
    </ligand>
</feature>
<feature type="binding site" evidence="7">
    <location>
        <position position="99"/>
    </location>
    <ligand>
        <name>phosphoenolpyruvate</name>
        <dbReference type="ChEBI" id="CHEBI:58702"/>
    </ligand>
</feature>
<organism evidence="9 10">
    <name type="scientific">Candidatus Phycosocius bacilliformis</name>
    <dbReference type="NCBI Taxonomy" id="1445552"/>
    <lineage>
        <taxon>Bacteria</taxon>
        <taxon>Pseudomonadati</taxon>
        <taxon>Pseudomonadota</taxon>
        <taxon>Alphaproteobacteria</taxon>
        <taxon>Caulobacterales</taxon>
        <taxon>Caulobacterales incertae sedis</taxon>
        <taxon>Candidatus Phycosocius</taxon>
    </lineage>
</organism>
<dbReference type="GO" id="GO:0003866">
    <property type="term" value="F:3-phosphoshikimate 1-carboxyvinyltransferase activity"/>
    <property type="evidence" value="ECO:0007669"/>
    <property type="project" value="UniProtKB-UniRule"/>
</dbReference>
<dbReference type="Pfam" id="PF00275">
    <property type="entry name" value="EPSP_synthase"/>
    <property type="match status" value="1"/>
</dbReference>
<comment type="subcellular location">
    <subcellularLocation>
        <location evidence="7">Cytoplasm</location>
    </subcellularLocation>
</comment>
<evidence type="ECO:0000313" key="10">
    <source>
        <dbReference type="Proteomes" id="UP000245086"/>
    </source>
</evidence>
<sequence length="433" mass="45283">METLFIAPFTAPARGTVQVPGSKSINNRALLLAALARGQSVLNGALDSDDTRIFAQCLSALGFEVAHDREAATFTVTGCGGVLPSPAAGHADLFVGNAGTAARFLLALSGLGRHKVRFDGVAAMRKRPMGDLVALLAGQGAHVHFEGEPGHFPLSITGAGLPGGRIELDPQKSSQQVSAALMVAPFAAHDTELVLTGPIVSEPYIAMTIAMMADWGVRVDRPAPDRLVIPAGQFYLAKESYQVEPDASSASYFFAAAAVTGGEVTIKGLSRKALQGDVLFVDALAAMGAHVRETADGLTLVGPKHLTGVEIDMNAISDTAPTLAAIASNATSPVRISGVEHMRWKETDRVHAMATQLRAMGADLDELRDGLLIRPARLAPAQVATYDDHRMAMSLAVAGLANQGVTIEDPACTSKTFPTFFAVLDGLRSQSLA</sequence>
<keyword evidence="3 7" id="KW-0028">Amino-acid biosynthesis</keyword>
<feature type="binding site" evidence="7">
    <location>
        <position position="174"/>
    </location>
    <ligand>
        <name>3-phosphoshikimate</name>
        <dbReference type="ChEBI" id="CHEBI:145989"/>
    </ligand>
</feature>
<dbReference type="OrthoDB" id="9809920at2"/>
<feature type="binding site" evidence="7">
    <location>
        <position position="24"/>
    </location>
    <ligand>
        <name>3-phosphoshikimate</name>
        <dbReference type="ChEBI" id="CHEBI:145989"/>
    </ligand>
</feature>
<accession>A0A2P2EA18</accession>
<reference evidence="9" key="1">
    <citation type="journal article" date="2018" name="Genome Announc.">
        <title>Draft Genome Sequence of "Candidatus Phycosocius bacilliformis," an Alphaproteobacterial Ectosymbiont of the Hydrocarbon-Producing Green Alga Botryococcus braunii.</title>
        <authorList>
            <person name="Tanabe Y."/>
            <person name="Yamaguchi H."/>
            <person name="Watanabe M.M."/>
        </authorList>
    </citation>
    <scope>NUCLEOTIDE SEQUENCE [LARGE SCALE GENOMIC DNA]</scope>
    <source>
        <strain evidence="9">BOTRYCO-2</strain>
    </source>
</reference>
<feature type="binding site" evidence="7">
    <location>
        <position position="345"/>
    </location>
    <ligand>
        <name>3-phosphoshikimate</name>
        <dbReference type="ChEBI" id="CHEBI:145989"/>
    </ligand>
</feature>
<dbReference type="InterPro" id="IPR001986">
    <property type="entry name" value="Enolpyruvate_Tfrase_dom"/>
</dbReference>
<dbReference type="InterPro" id="IPR036968">
    <property type="entry name" value="Enolpyruvate_Tfrase_sf"/>
</dbReference>
<comment type="similarity">
    <text evidence="2 7">Belongs to the EPSP synthase family.</text>
</comment>
<feature type="domain" description="Enolpyruvate transferase" evidence="8">
    <location>
        <begin position="12"/>
        <end position="424"/>
    </location>
</feature>
<dbReference type="CDD" id="cd01556">
    <property type="entry name" value="EPSP_synthase"/>
    <property type="match status" value="1"/>
</dbReference>
<feature type="binding site" evidence="7">
    <location>
        <position position="349"/>
    </location>
    <ligand>
        <name>phosphoenolpyruvate</name>
        <dbReference type="ChEBI" id="CHEBI:58702"/>
    </ligand>
</feature>
<feature type="binding site" evidence="7">
    <location>
        <position position="127"/>
    </location>
    <ligand>
        <name>phosphoenolpyruvate</name>
        <dbReference type="ChEBI" id="CHEBI:58702"/>
    </ligand>
</feature>
<feature type="binding site" evidence="7">
    <location>
        <position position="23"/>
    </location>
    <ligand>
        <name>3-phosphoshikimate</name>
        <dbReference type="ChEBI" id="CHEBI:145989"/>
    </ligand>
</feature>
<dbReference type="AlphaFoldDB" id="A0A2P2EA18"/>
<dbReference type="GO" id="GO:0005737">
    <property type="term" value="C:cytoplasm"/>
    <property type="evidence" value="ECO:0007669"/>
    <property type="project" value="UniProtKB-SubCell"/>
</dbReference>
<dbReference type="GO" id="GO:0008652">
    <property type="term" value="P:amino acid biosynthetic process"/>
    <property type="evidence" value="ECO:0007669"/>
    <property type="project" value="UniProtKB-KW"/>
</dbReference>
<comment type="caution">
    <text evidence="9">The sequence shown here is derived from an EMBL/GenBank/DDBJ whole genome shotgun (WGS) entry which is preliminary data.</text>
</comment>
<dbReference type="SUPFAM" id="SSF55205">
    <property type="entry name" value="EPT/RTPC-like"/>
    <property type="match status" value="1"/>
</dbReference>
<dbReference type="InterPro" id="IPR013792">
    <property type="entry name" value="RNA3'P_cycl/enolpyr_Trfase_a/b"/>
</dbReference>
<name>A0A2P2EA18_9PROT</name>
<comment type="function">
    <text evidence="7">Catalyzes the transfer of the enolpyruvyl moiety of phosphoenolpyruvate (PEP) to the 5-hydroxyl of shikimate-3-phosphate (S3P) to produce enolpyruvyl shikimate-3-phosphate and inorganic phosphate.</text>
</comment>
<dbReference type="InterPro" id="IPR006264">
    <property type="entry name" value="EPSP_synthase"/>
</dbReference>
<dbReference type="Proteomes" id="UP000245086">
    <property type="component" value="Unassembled WGS sequence"/>
</dbReference>
<evidence type="ECO:0000256" key="4">
    <source>
        <dbReference type="ARBA" id="ARBA00022679"/>
    </source>
</evidence>
<evidence type="ECO:0000256" key="1">
    <source>
        <dbReference type="ARBA" id="ARBA00004811"/>
    </source>
</evidence>
<feature type="binding site" evidence="7">
    <location>
        <position position="415"/>
    </location>
    <ligand>
        <name>phosphoenolpyruvate</name>
        <dbReference type="ChEBI" id="CHEBI:58702"/>
    </ligand>
</feature>
<feature type="binding site" evidence="7">
    <location>
        <position position="28"/>
    </location>
    <ligand>
        <name>3-phosphoshikimate</name>
        <dbReference type="ChEBI" id="CHEBI:145989"/>
    </ligand>
</feature>
<evidence type="ECO:0000256" key="3">
    <source>
        <dbReference type="ARBA" id="ARBA00022605"/>
    </source>
</evidence>
<feature type="binding site" evidence="7">
    <location>
        <position position="175"/>
    </location>
    <ligand>
        <name>phosphoenolpyruvate</name>
        <dbReference type="ChEBI" id="CHEBI:58702"/>
    </ligand>
</feature>
<dbReference type="Gene3D" id="3.65.10.10">
    <property type="entry name" value="Enolpyruvate transferase domain"/>
    <property type="match status" value="2"/>
</dbReference>
<feature type="binding site" evidence="7">
    <location>
        <position position="201"/>
    </location>
    <ligand>
        <name>3-phosphoshikimate</name>
        <dbReference type="ChEBI" id="CHEBI:145989"/>
    </ligand>
</feature>
<keyword evidence="10" id="KW-1185">Reference proteome</keyword>
<dbReference type="PANTHER" id="PTHR21090:SF5">
    <property type="entry name" value="PENTAFUNCTIONAL AROM POLYPEPTIDE"/>
    <property type="match status" value="1"/>
</dbReference>
<comment type="pathway">
    <text evidence="1 7">Metabolic intermediate biosynthesis; chorismate biosynthesis; chorismate from D-erythrose 4-phosphate and phosphoenolpyruvate: step 6/7.</text>
</comment>
<dbReference type="PANTHER" id="PTHR21090">
    <property type="entry name" value="AROM/DEHYDROQUINATE SYNTHASE"/>
    <property type="match status" value="1"/>
</dbReference>
<feature type="binding site" evidence="7">
    <location>
        <position position="173"/>
    </location>
    <ligand>
        <name>3-phosphoshikimate</name>
        <dbReference type="ChEBI" id="CHEBI:145989"/>
    </ligand>
</feature>
<evidence type="ECO:0000256" key="2">
    <source>
        <dbReference type="ARBA" id="ARBA00009948"/>
    </source>
</evidence>
<protein>
    <recommendedName>
        <fullName evidence="7">3-phosphoshikimate 1-carboxyvinyltransferase</fullName>
        <ecNumber evidence="7">2.5.1.19</ecNumber>
    </recommendedName>
    <alternativeName>
        <fullName evidence="7">5-enolpyruvylshikimate-3-phosphate synthase</fullName>
        <shortName evidence="7">EPSP synthase</shortName>
        <shortName evidence="7">EPSPS</shortName>
    </alternativeName>
</protein>
<dbReference type="RefSeq" id="WP_108984776.1">
    <property type="nucleotide sequence ID" value="NZ_BFBR01000004.1"/>
</dbReference>
<dbReference type="EMBL" id="BFBR01000004">
    <property type="protein sequence ID" value="GBF57906.1"/>
    <property type="molecule type" value="Genomic_DNA"/>
</dbReference>
<dbReference type="InterPro" id="IPR023193">
    <property type="entry name" value="EPSP_synthase_CS"/>
</dbReference>
<comment type="catalytic activity">
    <reaction evidence="6">
        <text>3-phosphoshikimate + phosphoenolpyruvate = 5-O-(1-carboxyvinyl)-3-phosphoshikimate + phosphate</text>
        <dbReference type="Rhea" id="RHEA:21256"/>
        <dbReference type="ChEBI" id="CHEBI:43474"/>
        <dbReference type="ChEBI" id="CHEBI:57701"/>
        <dbReference type="ChEBI" id="CHEBI:58702"/>
        <dbReference type="ChEBI" id="CHEBI:145989"/>
        <dbReference type="EC" id="2.5.1.19"/>
    </reaction>
    <physiologicalReaction direction="left-to-right" evidence="6">
        <dbReference type="Rhea" id="RHEA:21257"/>
    </physiologicalReaction>
</comment>
<keyword evidence="5 7" id="KW-0057">Aromatic amino acid biosynthesis</keyword>